<accession>A0ACB9RHX3</accession>
<proteinExistence type="predicted"/>
<dbReference type="Proteomes" id="UP001057402">
    <property type="component" value="Chromosome 4"/>
</dbReference>
<keyword evidence="2" id="KW-1185">Reference proteome</keyword>
<comment type="caution">
    <text evidence="1">The sequence shown here is derived from an EMBL/GenBank/DDBJ whole genome shotgun (WGS) entry which is preliminary data.</text>
</comment>
<gene>
    <name evidence="1" type="ORF">MLD38_015924</name>
</gene>
<evidence type="ECO:0000313" key="2">
    <source>
        <dbReference type="Proteomes" id="UP001057402"/>
    </source>
</evidence>
<evidence type="ECO:0000313" key="1">
    <source>
        <dbReference type="EMBL" id="KAI4378444.1"/>
    </source>
</evidence>
<name>A0ACB9RHX3_9MYRT</name>
<reference evidence="2" key="1">
    <citation type="journal article" date="2023" name="Front. Plant Sci.">
        <title>Chromosomal-level genome assembly of Melastoma candidum provides insights into trichome evolution.</title>
        <authorList>
            <person name="Zhong Y."/>
            <person name="Wu W."/>
            <person name="Sun C."/>
            <person name="Zou P."/>
            <person name="Liu Y."/>
            <person name="Dai S."/>
            <person name="Zhou R."/>
        </authorList>
    </citation>
    <scope>NUCLEOTIDE SEQUENCE [LARGE SCALE GENOMIC DNA]</scope>
</reference>
<dbReference type="EMBL" id="CM042883">
    <property type="protein sequence ID" value="KAI4378444.1"/>
    <property type="molecule type" value="Genomic_DNA"/>
</dbReference>
<protein>
    <submittedName>
        <fullName evidence="1">Uncharacterized protein</fullName>
    </submittedName>
</protein>
<organism evidence="1 2">
    <name type="scientific">Melastoma candidum</name>
    <dbReference type="NCBI Taxonomy" id="119954"/>
    <lineage>
        <taxon>Eukaryota</taxon>
        <taxon>Viridiplantae</taxon>
        <taxon>Streptophyta</taxon>
        <taxon>Embryophyta</taxon>
        <taxon>Tracheophyta</taxon>
        <taxon>Spermatophyta</taxon>
        <taxon>Magnoliopsida</taxon>
        <taxon>eudicotyledons</taxon>
        <taxon>Gunneridae</taxon>
        <taxon>Pentapetalae</taxon>
        <taxon>rosids</taxon>
        <taxon>malvids</taxon>
        <taxon>Myrtales</taxon>
        <taxon>Melastomataceae</taxon>
        <taxon>Melastomatoideae</taxon>
        <taxon>Melastomateae</taxon>
        <taxon>Melastoma</taxon>
    </lineage>
</organism>
<sequence length="124" mass="13937">MDECFFSNLEEKTTDAASKVIEIITEALSVSKFSEKLLELKAEALQILQKHEEVIQLCQKSLSFSEINFPAVGITEGCFLPKALEIVFMAKSRLCLVRMEEALHLLEKVQQFGSSSDKLQLKLA</sequence>